<protein>
    <submittedName>
        <fullName evidence="1">Uncharacterized protein</fullName>
    </submittedName>
</protein>
<gene>
    <name evidence="1" type="ORF">PAXRUDRAFT_16673</name>
</gene>
<dbReference type="AlphaFoldDB" id="A0A0D0C6W2"/>
<evidence type="ECO:0000313" key="1">
    <source>
        <dbReference type="EMBL" id="KIK78802.1"/>
    </source>
</evidence>
<reference evidence="1 2" key="1">
    <citation type="submission" date="2014-04" db="EMBL/GenBank/DDBJ databases">
        <authorList>
            <consortium name="DOE Joint Genome Institute"/>
            <person name="Kuo A."/>
            <person name="Kohler A."/>
            <person name="Jargeat P."/>
            <person name="Nagy L.G."/>
            <person name="Floudas D."/>
            <person name="Copeland A."/>
            <person name="Barry K.W."/>
            <person name="Cichocki N."/>
            <person name="Veneault-Fourrey C."/>
            <person name="LaButti K."/>
            <person name="Lindquist E.A."/>
            <person name="Lipzen A."/>
            <person name="Lundell T."/>
            <person name="Morin E."/>
            <person name="Murat C."/>
            <person name="Sun H."/>
            <person name="Tunlid A."/>
            <person name="Henrissat B."/>
            <person name="Grigoriev I.V."/>
            <person name="Hibbett D.S."/>
            <person name="Martin F."/>
            <person name="Nordberg H.P."/>
            <person name="Cantor M.N."/>
            <person name="Hua S.X."/>
        </authorList>
    </citation>
    <scope>NUCLEOTIDE SEQUENCE [LARGE SCALE GENOMIC DNA]</scope>
    <source>
        <strain evidence="1 2">Ve08.2h10</strain>
    </source>
</reference>
<dbReference type="Proteomes" id="UP000054538">
    <property type="component" value="Unassembled WGS sequence"/>
</dbReference>
<dbReference type="HOGENOM" id="CLU_2469754_0_0_1"/>
<proteinExistence type="predicted"/>
<dbReference type="InParanoid" id="A0A0D0C6W2"/>
<dbReference type="EMBL" id="KN826469">
    <property type="protein sequence ID" value="KIK78802.1"/>
    <property type="molecule type" value="Genomic_DNA"/>
</dbReference>
<evidence type="ECO:0000313" key="2">
    <source>
        <dbReference type="Proteomes" id="UP000054538"/>
    </source>
</evidence>
<name>A0A0D0C6W2_9AGAM</name>
<organism evidence="1 2">
    <name type="scientific">Paxillus rubicundulus Ve08.2h10</name>
    <dbReference type="NCBI Taxonomy" id="930991"/>
    <lineage>
        <taxon>Eukaryota</taxon>
        <taxon>Fungi</taxon>
        <taxon>Dikarya</taxon>
        <taxon>Basidiomycota</taxon>
        <taxon>Agaricomycotina</taxon>
        <taxon>Agaricomycetes</taxon>
        <taxon>Agaricomycetidae</taxon>
        <taxon>Boletales</taxon>
        <taxon>Paxilineae</taxon>
        <taxon>Paxillaceae</taxon>
        <taxon>Paxillus</taxon>
    </lineage>
</organism>
<sequence length="88" mass="9611">MLADAGQAPSVLSPMEDIQALPHITIIDVDTIPTMDIFNDGKVAFTLNNPHGQSLPVQLPLPSPQHQATALLALTETYEEEEDMEEED</sequence>
<keyword evidence="2" id="KW-1185">Reference proteome</keyword>
<accession>A0A0D0C6W2</accession>
<reference evidence="2" key="2">
    <citation type="submission" date="2015-01" db="EMBL/GenBank/DDBJ databases">
        <title>Evolutionary Origins and Diversification of the Mycorrhizal Mutualists.</title>
        <authorList>
            <consortium name="DOE Joint Genome Institute"/>
            <consortium name="Mycorrhizal Genomics Consortium"/>
            <person name="Kohler A."/>
            <person name="Kuo A."/>
            <person name="Nagy L.G."/>
            <person name="Floudas D."/>
            <person name="Copeland A."/>
            <person name="Barry K.W."/>
            <person name="Cichocki N."/>
            <person name="Veneault-Fourrey C."/>
            <person name="LaButti K."/>
            <person name="Lindquist E.A."/>
            <person name="Lipzen A."/>
            <person name="Lundell T."/>
            <person name="Morin E."/>
            <person name="Murat C."/>
            <person name="Riley R."/>
            <person name="Ohm R."/>
            <person name="Sun H."/>
            <person name="Tunlid A."/>
            <person name="Henrissat B."/>
            <person name="Grigoriev I.V."/>
            <person name="Hibbett D.S."/>
            <person name="Martin F."/>
        </authorList>
    </citation>
    <scope>NUCLEOTIDE SEQUENCE [LARGE SCALE GENOMIC DNA]</scope>
    <source>
        <strain evidence="2">Ve08.2h10</strain>
    </source>
</reference>